<dbReference type="GO" id="GO:0016740">
    <property type="term" value="F:transferase activity"/>
    <property type="evidence" value="ECO:0007669"/>
    <property type="project" value="UniProtKB-KW"/>
</dbReference>
<evidence type="ECO:0000256" key="5">
    <source>
        <dbReference type="ARBA" id="ARBA00023180"/>
    </source>
</evidence>
<dbReference type="EMBL" id="KV454002">
    <property type="protein sequence ID" value="ODQ47123.1"/>
    <property type="molecule type" value="Genomic_DNA"/>
</dbReference>
<feature type="non-terminal residue" evidence="8">
    <location>
        <position position="412"/>
    </location>
</feature>
<organism evidence="8 9">
    <name type="scientific">Pichia membranifaciens NRRL Y-2026</name>
    <dbReference type="NCBI Taxonomy" id="763406"/>
    <lineage>
        <taxon>Eukaryota</taxon>
        <taxon>Fungi</taxon>
        <taxon>Dikarya</taxon>
        <taxon>Ascomycota</taxon>
        <taxon>Saccharomycotina</taxon>
        <taxon>Pichiomycetes</taxon>
        <taxon>Pichiales</taxon>
        <taxon>Pichiaceae</taxon>
        <taxon>Pichia</taxon>
    </lineage>
</organism>
<keyword evidence="6" id="KW-0472">Membrane</keyword>
<dbReference type="GO" id="GO:0098552">
    <property type="term" value="C:side of membrane"/>
    <property type="evidence" value="ECO:0007669"/>
    <property type="project" value="UniProtKB-KW"/>
</dbReference>
<dbReference type="STRING" id="763406.A0A1E3NNM3"/>
<dbReference type="InterPro" id="IPR004886">
    <property type="entry name" value="Glucanosyltransferase"/>
</dbReference>
<proteinExistence type="inferred from homology"/>
<feature type="non-terminal residue" evidence="8">
    <location>
        <position position="1"/>
    </location>
</feature>
<keyword evidence="5" id="KW-0325">Glycoprotein</keyword>
<gene>
    <name evidence="8" type="ORF">PICMEDRAFT_21051</name>
</gene>
<dbReference type="Gene3D" id="3.20.20.80">
    <property type="entry name" value="Glycosidases"/>
    <property type="match status" value="1"/>
</dbReference>
<evidence type="ECO:0000256" key="4">
    <source>
        <dbReference type="ARBA" id="ARBA00022729"/>
    </source>
</evidence>
<evidence type="ECO:0000256" key="1">
    <source>
        <dbReference type="ARBA" id="ARBA00004589"/>
    </source>
</evidence>
<evidence type="ECO:0000256" key="6">
    <source>
        <dbReference type="RuleBase" id="RU361209"/>
    </source>
</evidence>
<keyword evidence="3 6" id="KW-0336">GPI-anchor</keyword>
<keyword evidence="4 7" id="KW-0732">Signal</keyword>
<accession>A0A1E3NNM3</accession>
<dbReference type="Pfam" id="PF03198">
    <property type="entry name" value="Glyco_hydro_72"/>
    <property type="match status" value="1"/>
</dbReference>
<feature type="signal peptide" evidence="7">
    <location>
        <begin position="1"/>
        <end position="15"/>
    </location>
</feature>
<evidence type="ECO:0000256" key="2">
    <source>
        <dbReference type="ARBA" id="ARBA00007528"/>
    </source>
</evidence>
<dbReference type="GeneID" id="30178869"/>
<dbReference type="Proteomes" id="UP000094455">
    <property type="component" value="Unassembled WGS sequence"/>
</dbReference>
<dbReference type="GO" id="GO:0005886">
    <property type="term" value="C:plasma membrane"/>
    <property type="evidence" value="ECO:0007669"/>
    <property type="project" value="UniProtKB-SubCell"/>
</dbReference>
<sequence>TSLLCLAAFLDPAAALLPITLKGNRFIRPSTNSTDGSVFFVNGVDYQPGGSSAYTYNMTSDVLTDPEVCARDATVLQNLGVNTIRIYTIDPDLNHDECMSIFNSAGIYVILDVNSPLGGESLNRDDPESSYNAYYMSRVFRVIESFRSYSNVIGFFVGNEVINDEPSAGKDPKFLRAVTRDTKQYIQNRLADDDDAREIYVGYSAADVVSLRMPTFEYLTCAINGNDSDVSSIDFFGLNSYEWCSGSSDWQSSGYSKLVSGFENSSVPVFFSEYGCNKNSPRTFDEVSGGIYNDKLIDILDGGLVYEYSQETANYGLVDISDDDDSVTLLQDFFNFQKQLAKAQIPTINETEVVDVPALECNASLIQSYDKSFSANFTLPEANKDIKWMIDNGVGVSYKGKFVDVDQYLNPY</sequence>
<evidence type="ECO:0000256" key="3">
    <source>
        <dbReference type="ARBA" id="ARBA00022622"/>
    </source>
</evidence>
<dbReference type="AlphaFoldDB" id="A0A1E3NNM3"/>
<dbReference type="EC" id="2.4.1.-" evidence="6"/>
<dbReference type="PANTHER" id="PTHR31468">
    <property type="entry name" value="1,3-BETA-GLUCANOSYLTRANSFERASE GAS1"/>
    <property type="match status" value="1"/>
</dbReference>
<evidence type="ECO:0000256" key="7">
    <source>
        <dbReference type="SAM" id="SignalP"/>
    </source>
</evidence>
<dbReference type="GO" id="GO:0071970">
    <property type="term" value="P:fungal-type cell wall (1-&gt;3)-beta-D-glucan biosynthetic process"/>
    <property type="evidence" value="ECO:0007669"/>
    <property type="project" value="TreeGrafter"/>
</dbReference>
<comment type="similarity">
    <text evidence="2 6">Belongs to the glycosyl hydrolase 72 family.</text>
</comment>
<dbReference type="GO" id="GO:0031505">
    <property type="term" value="P:fungal-type cell wall organization"/>
    <property type="evidence" value="ECO:0007669"/>
    <property type="project" value="TreeGrafter"/>
</dbReference>
<keyword evidence="6" id="KW-0449">Lipoprotein</keyword>
<reference evidence="8 9" key="1">
    <citation type="journal article" date="2016" name="Proc. Natl. Acad. Sci. U.S.A.">
        <title>Comparative genomics of biotechnologically important yeasts.</title>
        <authorList>
            <person name="Riley R."/>
            <person name="Haridas S."/>
            <person name="Wolfe K.H."/>
            <person name="Lopes M.R."/>
            <person name="Hittinger C.T."/>
            <person name="Goeker M."/>
            <person name="Salamov A.A."/>
            <person name="Wisecaver J.H."/>
            <person name="Long T.M."/>
            <person name="Calvey C.H."/>
            <person name="Aerts A.L."/>
            <person name="Barry K.W."/>
            <person name="Choi C."/>
            <person name="Clum A."/>
            <person name="Coughlan A.Y."/>
            <person name="Deshpande S."/>
            <person name="Douglass A.P."/>
            <person name="Hanson S.J."/>
            <person name="Klenk H.-P."/>
            <person name="LaButti K.M."/>
            <person name="Lapidus A."/>
            <person name="Lindquist E.A."/>
            <person name="Lipzen A.M."/>
            <person name="Meier-Kolthoff J.P."/>
            <person name="Ohm R.A."/>
            <person name="Otillar R.P."/>
            <person name="Pangilinan J.L."/>
            <person name="Peng Y."/>
            <person name="Rokas A."/>
            <person name="Rosa C.A."/>
            <person name="Scheuner C."/>
            <person name="Sibirny A.A."/>
            <person name="Slot J.C."/>
            <person name="Stielow J.B."/>
            <person name="Sun H."/>
            <person name="Kurtzman C.P."/>
            <person name="Blackwell M."/>
            <person name="Grigoriev I.V."/>
            <person name="Jeffries T.W."/>
        </authorList>
    </citation>
    <scope>NUCLEOTIDE SEQUENCE [LARGE SCALE GENOMIC DNA]</scope>
    <source>
        <strain evidence="8 9">NRRL Y-2026</strain>
    </source>
</reference>
<keyword evidence="6" id="KW-0808">Transferase</keyword>
<comment type="subcellular location">
    <subcellularLocation>
        <location evidence="6">Cell membrane</location>
        <topology evidence="6">Lipid-anchor</topology>
        <topology evidence="6">GPI-anchor</topology>
    </subcellularLocation>
    <subcellularLocation>
        <location evidence="1">Membrane</location>
        <topology evidence="1">Lipid-anchor</topology>
        <topology evidence="1">GPI-anchor</topology>
    </subcellularLocation>
</comment>
<protein>
    <recommendedName>
        <fullName evidence="6">1,3-beta-glucanosyltransferase</fullName>
        <ecNumber evidence="6">2.4.1.-</ecNumber>
    </recommendedName>
</protein>
<evidence type="ECO:0000313" key="8">
    <source>
        <dbReference type="EMBL" id="ODQ47123.1"/>
    </source>
</evidence>
<evidence type="ECO:0000313" key="9">
    <source>
        <dbReference type="Proteomes" id="UP000094455"/>
    </source>
</evidence>
<dbReference type="PANTHER" id="PTHR31468:SF4">
    <property type="entry name" value="1,3-BETA-GLUCANOSYLTRANSFERASE GAS3-RELATED"/>
    <property type="match status" value="1"/>
</dbReference>
<feature type="chain" id="PRO_5012272278" description="1,3-beta-glucanosyltransferase" evidence="7">
    <location>
        <begin position="16"/>
        <end position="412"/>
    </location>
</feature>
<dbReference type="InterPro" id="IPR017853">
    <property type="entry name" value="GH"/>
</dbReference>
<name>A0A1E3NNM3_9ASCO</name>
<comment type="function">
    <text evidence="6">Splits internally a 1,3-beta-glucan molecule and transfers the newly generated reducing end (the donor) to the non-reducing end of another 1,3-beta-glucan molecule (the acceptor) forming a 1,3-beta linkage, resulting in the elongation of 1,3-beta-glucan chains in the cell wall.</text>
</comment>
<dbReference type="SUPFAM" id="SSF51445">
    <property type="entry name" value="(Trans)glycosidases"/>
    <property type="match status" value="1"/>
</dbReference>
<dbReference type="RefSeq" id="XP_019018236.1">
    <property type="nucleotide sequence ID" value="XM_019162182.1"/>
</dbReference>
<dbReference type="OrthoDB" id="421038at2759"/>
<keyword evidence="9" id="KW-1185">Reference proteome</keyword>